<proteinExistence type="predicted"/>
<evidence type="ECO:0000256" key="1">
    <source>
        <dbReference type="ARBA" id="ARBA00022737"/>
    </source>
</evidence>
<name>A0ABT6JNZ5_9GAMM</name>
<evidence type="ECO:0000259" key="2">
    <source>
        <dbReference type="Pfam" id="PF25023"/>
    </source>
</evidence>
<dbReference type="Gene3D" id="2.180.10.10">
    <property type="entry name" value="RHS repeat-associated core"/>
    <property type="match status" value="1"/>
</dbReference>
<dbReference type="EMBL" id="JARXRO010000001">
    <property type="protein sequence ID" value="MDH5832406.1"/>
    <property type="molecule type" value="Genomic_DNA"/>
</dbReference>
<reference evidence="3 4" key="1">
    <citation type="submission" date="2023-04" db="EMBL/GenBank/DDBJ databases">
        <title>Luteimonas sp. M1R5S59.</title>
        <authorList>
            <person name="Sun J.-Q."/>
        </authorList>
    </citation>
    <scope>NUCLEOTIDE SEQUENCE [LARGE SCALE GENOMIC DNA]</scope>
    <source>
        <strain evidence="3 4">M1R5S59</strain>
    </source>
</reference>
<evidence type="ECO:0000313" key="4">
    <source>
        <dbReference type="Proteomes" id="UP001156873"/>
    </source>
</evidence>
<feature type="domain" description="Teneurin-like YD-shell" evidence="2">
    <location>
        <begin position="11"/>
        <end position="106"/>
    </location>
</feature>
<dbReference type="InterPro" id="IPR022385">
    <property type="entry name" value="Rhs_assc_core"/>
</dbReference>
<dbReference type="NCBIfam" id="TIGR03696">
    <property type="entry name" value="Rhs_assc_core"/>
    <property type="match status" value="1"/>
</dbReference>
<gene>
    <name evidence="3" type="ORF">QFW81_00465</name>
</gene>
<comment type="caution">
    <text evidence="3">The sequence shown here is derived from an EMBL/GenBank/DDBJ whole genome shotgun (WGS) entry which is preliminary data.</text>
</comment>
<organism evidence="3 4">
    <name type="scientific">Luteimonas kalidii</name>
    <dbReference type="NCBI Taxonomy" id="3042025"/>
    <lineage>
        <taxon>Bacteria</taxon>
        <taxon>Pseudomonadati</taxon>
        <taxon>Pseudomonadota</taxon>
        <taxon>Gammaproteobacteria</taxon>
        <taxon>Lysobacterales</taxon>
        <taxon>Lysobacteraceae</taxon>
        <taxon>Luteimonas</taxon>
    </lineage>
</organism>
<dbReference type="Proteomes" id="UP001156873">
    <property type="component" value="Unassembled WGS sequence"/>
</dbReference>
<dbReference type="PANTHER" id="PTHR32305">
    <property type="match status" value="1"/>
</dbReference>
<sequence>MTARAQTTVKYVHTDALGSVVAMTDASGAVVEGRREYEAYGQQLTPALKDGPGYTGHVQDAATGLTYMQQRYYDPMLGVFLSVDPVTAYGSPTSQFHRYRYANSNPYKFLDPDGRQGATAGELMLDLEYGNQYSNAQAETVTAFFRNLPNTIAGMLLCGGCDPGYVAPPGSGEVTSVGSPFDSALGLRAGFNVAARASERSVRSMISAASLEHKDGLNVAARKLTQHAQRSGYFREPVGSVAQKNIQALSQVRDVVTAPNAVRTSLGRGGFEVRMGRDGAGVRFDRDGSFNTFLDPRKRME</sequence>
<keyword evidence="1" id="KW-0677">Repeat</keyword>
<dbReference type="InterPro" id="IPR056823">
    <property type="entry name" value="TEN-like_YD-shell"/>
</dbReference>
<keyword evidence="4" id="KW-1185">Reference proteome</keyword>
<dbReference type="Pfam" id="PF25023">
    <property type="entry name" value="TEN_YD-shell"/>
    <property type="match status" value="1"/>
</dbReference>
<dbReference type="PANTHER" id="PTHR32305:SF15">
    <property type="entry name" value="PROTEIN RHSA-RELATED"/>
    <property type="match status" value="1"/>
</dbReference>
<accession>A0ABT6JNZ5</accession>
<protein>
    <submittedName>
        <fullName evidence="3">RHS repeat-associated core domain-containing protein</fullName>
    </submittedName>
</protein>
<dbReference type="RefSeq" id="WP_280576579.1">
    <property type="nucleotide sequence ID" value="NZ_JARXRO010000001.1"/>
</dbReference>
<dbReference type="InterPro" id="IPR050708">
    <property type="entry name" value="T6SS_VgrG/RHS"/>
</dbReference>
<evidence type="ECO:0000313" key="3">
    <source>
        <dbReference type="EMBL" id="MDH5832406.1"/>
    </source>
</evidence>